<evidence type="ECO:0000256" key="1">
    <source>
        <dbReference type="SAM" id="Phobius"/>
    </source>
</evidence>
<organism evidence="2 3">
    <name type="scientific">Dictyobacter formicarum</name>
    <dbReference type="NCBI Taxonomy" id="2778368"/>
    <lineage>
        <taxon>Bacteria</taxon>
        <taxon>Bacillati</taxon>
        <taxon>Chloroflexota</taxon>
        <taxon>Ktedonobacteria</taxon>
        <taxon>Ktedonobacterales</taxon>
        <taxon>Dictyobacteraceae</taxon>
        <taxon>Dictyobacter</taxon>
    </lineage>
</organism>
<proteinExistence type="predicted"/>
<keyword evidence="3" id="KW-1185">Reference proteome</keyword>
<keyword evidence="1" id="KW-0472">Membrane</keyword>
<keyword evidence="1" id="KW-1133">Transmembrane helix</keyword>
<evidence type="ECO:0000313" key="2">
    <source>
        <dbReference type="EMBL" id="GHO86317.1"/>
    </source>
</evidence>
<keyword evidence="1" id="KW-0812">Transmembrane</keyword>
<evidence type="ECO:0000313" key="3">
    <source>
        <dbReference type="Proteomes" id="UP000635565"/>
    </source>
</evidence>
<protein>
    <submittedName>
        <fullName evidence="2">Uncharacterized protein</fullName>
    </submittedName>
</protein>
<comment type="caution">
    <text evidence="2">The sequence shown here is derived from an EMBL/GenBank/DDBJ whole genome shotgun (WGS) entry which is preliminary data.</text>
</comment>
<reference evidence="2 3" key="1">
    <citation type="journal article" date="2021" name="Int. J. Syst. Evol. Microbiol.">
        <title>Reticulibacter mediterranei gen. nov., sp. nov., within the new family Reticulibacteraceae fam. nov., and Ktedonospora formicarum gen. nov., sp. nov., Ktedonobacter robiniae sp. nov., Dictyobacter formicarum sp. nov. and Dictyobacter arantiisoli sp. nov., belonging to the class Ktedonobacteria.</title>
        <authorList>
            <person name="Yabe S."/>
            <person name="Zheng Y."/>
            <person name="Wang C.M."/>
            <person name="Sakai Y."/>
            <person name="Abe K."/>
            <person name="Yokota A."/>
            <person name="Donadio S."/>
            <person name="Cavaletti L."/>
            <person name="Monciardini P."/>
        </authorList>
    </citation>
    <scope>NUCLEOTIDE SEQUENCE [LARGE SCALE GENOMIC DNA]</scope>
    <source>
        <strain evidence="2 3">SOSP1-9</strain>
    </source>
</reference>
<dbReference type="EMBL" id="BNJJ01000012">
    <property type="protein sequence ID" value="GHO86317.1"/>
    <property type="molecule type" value="Genomic_DNA"/>
</dbReference>
<dbReference type="Proteomes" id="UP000635565">
    <property type="component" value="Unassembled WGS sequence"/>
</dbReference>
<name>A0ABQ3VK76_9CHLR</name>
<accession>A0ABQ3VK76</accession>
<feature type="transmembrane region" description="Helical" evidence="1">
    <location>
        <begin position="12"/>
        <end position="34"/>
    </location>
</feature>
<sequence length="53" mass="6281">MIIIPKQVKGKAMEIMYLLLFIIVLDIAALRWGFNSQDNIDSPEWLKRLQRHL</sequence>
<gene>
    <name evidence="2" type="ORF">KSZ_43230</name>
</gene>